<comment type="caution">
    <text evidence="1">The sequence shown here is derived from an EMBL/GenBank/DDBJ whole genome shotgun (WGS) entry which is preliminary data.</text>
</comment>
<accession>A0A835B693</accession>
<dbReference type="Proteomes" id="UP000636709">
    <property type="component" value="Unassembled WGS sequence"/>
</dbReference>
<evidence type="ECO:0000313" key="1">
    <source>
        <dbReference type="EMBL" id="KAF8689513.1"/>
    </source>
</evidence>
<name>A0A835B693_9POAL</name>
<keyword evidence="2" id="KW-1185">Reference proteome</keyword>
<proteinExistence type="predicted"/>
<evidence type="ECO:0000313" key="2">
    <source>
        <dbReference type="Proteomes" id="UP000636709"/>
    </source>
</evidence>
<dbReference type="EMBL" id="JACEFO010002015">
    <property type="protein sequence ID" value="KAF8689513.1"/>
    <property type="molecule type" value="Genomic_DNA"/>
</dbReference>
<dbReference type="AlphaFoldDB" id="A0A835B693"/>
<organism evidence="1 2">
    <name type="scientific">Digitaria exilis</name>
    <dbReference type="NCBI Taxonomy" id="1010633"/>
    <lineage>
        <taxon>Eukaryota</taxon>
        <taxon>Viridiplantae</taxon>
        <taxon>Streptophyta</taxon>
        <taxon>Embryophyta</taxon>
        <taxon>Tracheophyta</taxon>
        <taxon>Spermatophyta</taxon>
        <taxon>Magnoliopsida</taxon>
        <taxon>Liliopsida</taxon>
        <taxon>Poales</taxon>
        <taxon>Poaceae</taxon>
        <taxon>PACMAD clade</taxon>
        <taxon>Panicoideae</taxon>
        <taxon>Panicodae</taxon>
        <taxon>Paniceae</taxon>
        <taxon>Anthephorinae</taxon>
        <taxon>Digitaria</taxon>
    </lineage>
</organism>
<gene>
    <name evidence="1" type="ORF">HU200_041841</name>
</gene>
<protein>
    <submittedName>
        <fullName evidence="1">Uncharacterized protein</fullName>
    </submittedName>
</protein>
<sequence>MKVVSSSLPLLSQSNTLCYLLKSGS</sequence>
<reference evidence="1" key="1">
    <citation type="submission" date="2020-07" db="EMBL/GenBank/DDBJ databases">
        <title>Genome sequence and genetic diversity analysis of an under-domesticated orphan crop, white fonio (Digitaria exilis).</title>
        <authorList>
            <person name="Bennetzen J.L."/>
            <person name="Chen S."/>
            <person name="Ma X."/>
            <person name="Wang X."/>
            <person name="Yssel A.E.J."/>
            <person name="Chaluvadi S.R."/>
            <person name="Johnson M."/>
            <person name="Gangashetty P."/>
            <person name="Hamidou F."/>
            <person name="Sanogo M.D."/>
            <person name="Zwaenepoel A."/>
            <person name="Wallace J."/>
            <person name="Van De Peer Y."/>
            <person name="Van Deynze A."/>
        </authorList>
    </citation>
    <scope>NUCLEOTIDE SEQUENCE</scope>
    <source>
        <tissue evidence="1">Leaves</tissue>
    </source>
</reference>